<dbReference type="Proteomes" id="UP000053268">
    <property type="component" value="Unassembled WGS sequence"/>
</dbReference>
<organism evidence="1 2">
    <name type="scientific">Papilio xuthus</name>
    <name type="common">Asian swallowtail butterfly</name>
    <dbReference type="NCBI Taxonomy" id="66420"/>
    <lineage>
        <taxon>Eukaryota</taxon>
        <taxon>Metazoa</taxon>
        <taxon>Ecdysozoa</taxon>
        <taxon>Arthropoda</taxon>
        <taxon>Hexapoda</taxon>
        <taxon>Insecta</taxon>
        <taxon>Pterygota</taxon>
        <taxon>Neoptera</taxon>
        <taxon>Endopterygota</taxon>
        <taxon>Lepidoptera</taxon>
        <taxon>Glossata</taxon>
        <taxon>Ditrysia</taxon>
        <taxon>Papilionoidea</taxon>
        <taxon>Papilionidae</taxon>
        <taxon>Papilioninae</taxon>
        <taxon>Papilio</taxon>
    </lineage>
</organism>
<name>A0A194Q6I2_PAPXU</name>
<gene>
    <name evidence="1" type="ORF">RR46_10328</name>
</gene>
<dbReference type="AlphaFoldDB" id="A0A194Q6I2"/>
<sequence length="370" mass="42544">MPIDIHVIKRCEIKLAEENCKAVKFPAHGNVFPPQLERSCLPLTEKKTTSPSFFIFLRRICRFIVSSRLFIYRGGSFNPEAISEQSREENTGIEMYRTLLFLFLCGRTLTAPQQGIETIADVKPTIFDYPAEVYDLPAHYPTADTLINTGRPYSALYGMTTENIDLETTDYNEELTDGYDKMAESIPRDYENRDNTAEIYSNIGLFANNYLPGHRRLEINEGNQMKNVNMKYTGFNNTSDFNINSTKDKSSKTEETIISDVKPTTIDKKSSDKIKTDEITNFSNNKNIMNNQSFGSTLNIKNIANIVEDKPIYEVSKPSYFSNGRKGLNEEFQKGRRKFRSNCRCEKIWNCPKLQITVPRCPDEYFMCCF</sequence>
<evidence type="ECO:0000313" key="2">
    <source>
        <dbReference type="Proteomes" id="UP000053268"/>
    </source>
</evidence>
<accession>A0A194Q6I2</accession>
<keyword evidence="2" id="KW-1185">Reference proteome</keyword>
<reference evidence="1 2" key="1">
    <citation type="journal article" date="2015" name="Nat. Commun.">
        <title>Outbred genome sequencing and CRISPR/Cas9 gene editing in butterflies.</title>
        <authorList>
            <person name="Li X."/>
            <person name="Fan D."/>
            <person name="Zhang W."/>
            <person name="Liu G."/>
            <person name="Zhang L."/>
            <person name="Zhao L."/>
            <person name="Fang X."/>
            <person name="Chen L."/>
            <person name="Dong Y."/>
            <person name="Chen Y."/>
            <person name="Ding Y."/>
            <person name="Zhao R."/>
            <person name="Feng M."/>
            <person name="Zhu Y."/>
            <person name="Feng Y."/>
            <person name="Jiang X."/>
            <person name="Zhu D."/>
            <person name="Xiang H."/>
            <person name="Feng X."/>
            <person name="Li S."/>
            <person name="Wang J."/>
            <person name="Zhang G."/>
            <person name="Kronforst M.R."/>
            <person name="Wang W."/>
        </authorList>
    </citation>
    <scope>NUCLEOTIDE SEQUENCE [LARGE SCALE GENOMIC DNA]</scope>
    <source>
        <strain evidence="1">Ya'a_city_454_Px</strain>
        <tissue evidence="1">Whole body</tissue>
    </source>
</reference>
<evidence type="ECO:0000313" key="1">
    <source>
        <dbReference type="EMBL" id="KPI99010.1"/>
    </source>
</evidence>
<proteinExistence type="predicted"/>
<protein>
    <submittedName>
        <fullName evidence="1">Uncharacterized protein</fullName>
    </submittedName>
</protein>
<dbReference type="EMBL" id="KQ459582">
    <property type="protein sequence ID" value="KPI99010.1"/>
    <property type="molecule type" value="Genomic_DNA"/>
</dbReference>